<proteinExistence type="predicted"/>
<evidence type="ECO:0000313" key="2">
    <source>
        <dbReference type="Proteomes" id="UP000594342"/>
    </source>
</evidence>
<protein>
    <submittedName>
        <fullName evidence="1">Uncharacterized protein</fullName>
    </submittedName>
</protein>
<keyword evidence="2" id="KW-1185">Reference proteome</keyword>
<evidence type="ECO:0000313" key="1">
    <source>
        <dbReference type="EMBL" id="VBB17665.1"/>
    </source>
</evidence>
<dbReference type="Proteomes" id="UP000594342">
    <property type="component" value="Unassembled WGS sequence"/>
</dbReference>
<comment type="caution">
    <text evidence="1">The sequence shown here is derived from an EMBL/GenBank/DDBJ whole genome shotgun (WGS) entry which is preliminary data.</text>
</comment>
<sequence length="176" mass="20313">MFSFFKKEKKVDDSNKRQTVAVSDNDLRSCPEWNTANLWLCDIEEKAGESDNDFLFLASISGDGDSHVTTDKGRCIFQDCMYDIQQFKEDTTYDGKLDFAIAFGRGTKERKDAPAGWTVQFKDLIRVDNQYVGKIVTSWWGERNVKLINYSTLDEQAKKRYPDLVVPKGKYFKSRS</sequence>
<name>A0A5K0U794_9VIRU</name>
<organism evidence="1 2">
    <name type="scientific">Yasminevirus sp. GU-2018</name>
    <dbReference type="NCBI Taxonomy" id="2420051"/>
    <lineage>
        <taxon>Viruses</taxon>
        <taxon>Varidnaviria</taxon>
        <taxon>Bamfordvirae</taxon>
        <taxon>Nucleocytoviricota</taxon>
        <taxon>Megaviricetes</taxon>
        <taxon>Imitervirales</taxon>
        <taxon>Mimiviridae</taxon>
        <taxon>Klosneuvirinae</taxon>
        <taxon>Yasminevirus</taxon>
        <taxon>Yasminevirus saudimassiliense</taxon>
    </lineage>
</organism>
<gene>
    <name evidence="1" type="ORF">YASMINEVIRUS_128</name>
</gene>
<reference evidence="1 2" key="1">
    <citation type="submission" date="2018-10" db="EMBL/GenBank/DDBJ databases">
        <authorList>
            <consortium name="IHU Genomes"/>
        </authorList>
    </citation>
    <scope>NUCLEOTIDE SEQUENCE [LARGE SCALE GENOMIC DNA]</scope>
    <source>
        <strain evidence="1 2">A1</strain>
    </source>
</reference>
<dbReference type="EMBL" id="UPSH01000001">
    <property type="protein sequence ID" value="VBB17665.1"/>
    <property type="molecule type" value="Genomic_DNA"/>
</dbReference>
<accession>A0A5K0U794</accession>